<feature type="domain" description="Leucine-binding protein" evidence="3">
    <location>
        <begin position="55"/>
        <end position="371"/>
    </location>
</feature>
<dbReference type="InterPro" id="IPR051010">
    <property type="entry name" value="BCAA_transport"/>
</dbReference>
<evidence type="ECO:0000313" key="4">
    <source>
        <dbReference type="EMBL" id="SNQ45249.1"/>
    </source>
</evidence>
<keyword evidence="5" id="KW-1185">Reference proteome</keyword>
<keyword evidence="2" id="KW-0732">Signal</keyword>
<dbReference type="Proteomes" id="UP000234331">
    <property type="component" value="Unassembled WGS sequence"/>
</dbReference>
<dbReference type="AlphaFoldDB" id="A0A2I2KHZ3"/>
<reference evidence="4 5" key="1">
    <citation type="submission" date="2017-06" db="EMBL/GenBank/DDBJ databases">
        <authorList>
            <person name="Kim H.J."/>
            <person name="Triplett B.A."/>
        </authorList>
    </citation>
    <scope>NUCLEOTIDE SEQUENCE [LARGE SCALE GENOMIC DNA]</scope>
    <source>
        <strain evidence="4">FRACA_ARgP5</strain>
    </source>
</reference>
<evidence type="ECO:0000256" key="2">
    <source>
        <dbReference type="ARBA" id="ARBA00022729"/>
    </source>
</evidence>
<dbReference type="OrthoDB" id="7337537at2"/>
<accession>A0A2I2KHZ3</accession>
<dbReference type="RefSeq" id="WP_101829463.1">
    <property type="nucleotide sequence ID" value="NZ_FZMO01000001.1"/>
</dbReference>
<gene>
    <name evidence="4" type="ORF">FRACA_10008</name>
</gene>
<comment type="similarity">
    <text evidence="1">Belongs to the leucine-binding protein family.</text>
</comment>
<sequence>MIRNVLTRGADNGHLDRKPYRRSLVAAAAVTSVAMATAAAGCSSNDSSTNGGKSPIKVMVISTLQSPAFGFPEAVDGAKAAAAKINAAGGVDGRQIEIESCNDQFDPNAAAACAQKAVSQKVSGVVTGYTPYGSKILPALQAAKIPFVGLIPGTDTEWNSPAAFPFGAGSTGNLVGVAIELADQKCTKAGVITGVDSTSNATGEAVKAAFKQRNVDVVYTTTIPPTAADVSPQTAALVKAGAKCVVTVIPPAVKLSFIKAAYAADDSMLIGLSGLDDPAAAKLGPASKNLVKGDTVYPATSDQLKPFVADLHAFNASGVVSTWSLNAYTGVQAIAQVAGGLDKVDGASLTAALNKAAVTLTGYPKPVNFSKPLAIKGITRMFSTDVVTASFDGAHFIAYPQPVKNVLSVMQAIGGAS</sequence>
<dbReference type="InterPro" id="IPR028082">
    <property type="entry name" value="Peripla_BP_I"/>
</dbReference>
<evidence type="ECO:0000259" key="3">
    <source>
        <dbReference type="Pfam" id="PF13458"/>
    </source>
</evidence>
<dbReference type="PANTHER" id="PTHR30483">
    <property type="entry name" value="LEUCINE-SPECIFIC-BINDING PROTEIN"/>
    <property type="match status" value="1"/>
</dbReference>
<proteinExistence type="inferred from homology"/>
<evidence type="ECO:0000313" key="5">
    <source>
        <dbReference type="Proteomes" id="UP000234331"/>
    </source>
</evidence>
<dbReference type="PANTHER" id="PTHR30483:SF6">
    <property type="entry name" value="PERIPLASMIC BINDING PROTEIN OF ABC TRANSPORTER FOR NATURAL AMINO ACIDS"/>
    <property type="match status" value="1"/>
</dbReference>
<protein>
    <recommendedName>
        <fullName evidence="3">Leucine-binding protein domain-containing protein</fullName>
    </recommendedName>
</protein>
<evidence type="ECO:0000256" key="1">
    <source>
        <dbReference type="ARBA" id="ARBA00010062"/>
    </source>
</evidence>
<organism evidence="4 5">
    <name type="scientific">Frankia canadensis</name>
    <dbReference type="NCBI Taxonomy" id="1836972"/>
    <lineage>
        <taxon>Bacteria</taxon>
        <taxon>Bacillati</taxon>
        <taxon>Actinomycetota</taxon>
        <taxon>Actinomycetes</taxon>
        <taxon>Frankiales</taxon>
        <taxon>Frankiaceae</taxon>
        <taxon>Frankia</taxon>
    </lineage>
</organism>
<dbReference type="SUPFAM" id="SSF53822">
    <property type="entry name" value="Periplasmic binding protein-like I"/>
    <property type="match status" value="1"/>
</dbReference>
<dbReference type="EMBL" id="FZMO01000001">
    <property type="protein sequence ID" value="SNQ45249.1"/>
    <property type="molecule type" value="Genomic_DNA"/>
</dbReference>
<dbReference type="InterPro" id="IPR028081">
    <property type="entry name" value="Leu-bd"/>
</dbReference>
<name>A0A2I2KHZ3_9ACTN</name>
<dbReference type="Gene3D" id="3.40.50.2300">
    <property type="match status" value="2"/>
</dbReference>
<dbReference type="Pfam" id="PF13458">
    <property type="entry name" value="Peripla_BP_6"/>
    <property type="match status" value="1"/>
</dbReference>